<feature type="compositionally biased region" description="Basic and acidic residues" evidence="1">
    <location>
        <begin position="101"/>
        <end position="125"/>
    </location>
</feature>
<gene>
    <name evidence="2" type="ORF">OESDEN_12899</name>
</gene>
<evidence type="ECO:0000256" key="1">
    <source>
        <dbReference type="SAM" id="MobiDB-lite"/>
    </source>
</evidence>
<dbReference type="Proteomes" id="UP000053660">
    <property type="component" value="Unassembled WGS sequence"/>
</dbReference>
<feature type="non-terminal residue" evidence="2">
    <location>
        <position position="158"/>
    </location>
</feature>
<protein>
    <submittedName>
        <fullName evidence="2">Uncharacterized protein</fullName>
    </submittedName>
</protein>
<dbReference type="OrthoDB" id="5904714at2759"/>
<dbReference type="AlphaFoldDB" id="A0A0B1SQT9"/>
<dbReference type="EMBL" id="KN557991">
    <property type="protein sequence ID" value="KHJ87329.1"/>
    <property type="molecule type" value="Genomic_DNA"/>
</dbReference>
<name>A0A0B1SQT9_OESDE</name>
<reference evidence="2 3" key="1">
    <citation type="submission" date="2014-03" db="EMBL/GenBank/DDBJ databases">
        <title>Draft genome of the hookworm Oesophagostomum dentatum.</title>
        <authorList>
            <person name="Mitreva M."/>
        </authorList>
    </citation>
    <scope>NUCLEOTIDE SEQUENCE [LARGE SCALE GENOMIC DNA]</scope>
    <source>
        <strain evidence="2 3">OD-Hann</strain>
    </source>
</reference>
<sequence>MEEEHSLTAENAELIEKLQETSLKHKKEMDEIIEQNNLDREDWDHERQQLEKSKNALVANLRAELTRAENEVKESLTREEALRSDLNEAKEEIKDLVQRIEKENRDKEEHRTRLRERDESQERTRLTFQAELEESQVKLVKSSAQLEEANRKKQMLEV</sequence>
<accession>A0A0B1SQT9</accession>
<feature type="region of interest" description="Disordered" evidence="1">
    <location>
        <begin position="101"/>
        <end position="127"/>
    </location>
</feature>
<evidence type="ECO:0000313" key="2">
    <source>
        <dbReference type="EMBL" id="KHJ87329.1"/>
    </source>
</evidence>
<evidence type="ECO:0000313" key="3">
    <source>
        <dbReference type="Proteomes" id="UP000053660"/>
    </source>
</evidence>
<organism evidence="2 3">
    <name type="scientific">Oesophagostomum dentatum</name>
    <name type="common">Nodular worm</name>
    <dbReference type="NCBI Taxonomy" id="61180"/>
    <lineage>
        <taxon>Eukaryota</taxon>
        <taxon>Metazoa</taxon>
        <taxon>Ecdysozoa</taxon>
        <taxon>Nematoda</taxon>
        <taxon>Chromadorea</taxon>
        <taxon>Rhabditida</taxon>
        <taxon>Rhabditina</taxon>
        <taxon>Rhabditomorpha</taxon>
        <taxon>Strongyloidea</taxon>
        <taxon>Strongylidae</taxon>
        <taxon>Oesophagostomum</taxon>
    </lineage>
</organism>
<proteinExistence type="predicted"/>
<keyword evidence="3" id="KW-1185">Reference proteome</keyword>